<accession>A0ABZ1UGU9</accession>
<dbReference type="EMBL" id="CP136508">
    <property type="protein sequence ID" value="WUR11931.1"/>
    <property type="molecule type" value="Genomic_DNA"/>
</dbReference>
<sequence>MPITASAPATSRCAFRPVNWNIYQREGDSLAGFPAEFLTLFQLEQRLAAARAAQQDAGGAGAAQECKCSEKPQVLQVPLTEVIVEAAHAADATGRIALTYTDQAGLDRATGIAKDFVRELVSTHRALQQAVEQDPPTGVSVAELTQLRRDLERSACWGTAEAADVCRRAGNVIERLLGGLSASQLAPVARAAN</sequence>
<gene>
    <name evidence="1" type="ORF">E7V67_019825</name>
</gene>
<evidence type="ECO:0000313" key="1">
    <source>
        <dbReference type="EMBL" id="WUR11931.1"/>
    </source>
</evidence>
<name>A0ABZ1UGU9_9BURK</name>
<proteinExistence type="predicted"/>
<organism evidence="1 2">
    <name type="scientific">[Empedobacter] haloabium</name>
    <dbReference type="NCBI Taxonomy" id="592317"/>
    <lineage>
        <taxon>Bacteria</taxon>
        <taxon>Pseudomonadati</taxon>
        <taxon>Pseudomonadota</taxon>
        <taxon>Betaproteobacteria</taxon>
        <taxon>Burkholderiales</taxon>
        <taxon>Oxalobacteraceae</taxon>
        <taxon>Telluria group</taxon>
        <taxon>Telluria group incertae sedis</taxon>
    </lineage>
</organism>
<keyword evidence="2" id="KW-1185">Reference proteome</keyword>
<reference evidence="1 2" key="1">
    <citation type="journal article" date="2019" name="Int. J. Syst. Evol. Microbiol.">
        <title>The Draft Whole-Genome Sequence of the Antibiotic Producer Empedobacter haloabium ATCC 31962 Provides Indications for Its Taxonomic Reclassification.</title>
        <authorList>
            <person name="Miess H."/>
            <person name="Arlt P."/>
            <person name="Apel A.K."/>
            <person name="Weber T."/>
            <person name="Nieselt K."/>
            <person name="Hanssen F."/>
            <person name="Czemmel S."/>
            <person name="Nahnsen S."/>
            <person name="Gross H."/>
        </authorList>
    </citation>
    <scope>NUCLEOTIDE SEQUENCE [LARGE SCALE GENOMIC DNA]</scope>
    <source>
        <strain evidence="1 2">ATCC 31962</strain>
    </source>
</reference>
<evidence type="ECO:0000313" key="2">
    <source>
        <dbReference type="Proteomes" id="UP000321323"/>
    </source>
</evidence>
<dbReference type="Proteomes" id="UP000321323">
    <property type="component" value="Chromosome"/>
</dbReference>
<protein>
    <submittedName>
        <fullName evidence="1">Uncharacterized protein</fullName>
    </submittedName>
</protein>